<feature type="domain" description="Lcl C-terminal" evidence="1">
    <location>
        <begin position="89"/>
        <end position="188"/>
    </location>
</feature>
<dbReference type="InterPro" id="IPR011460">
    <property type="entry name" value="Lcl_C"/>
</dbReference>
<proteinExistence type="predicted"/>
<dbReference type="Pfam" id="PF07603">
    <property type="entry name" value="Lcl_C"/>
    <property type="match status" value="1"/>
</dbReference>
<evidence type="ECO:0000313" key="2">
    <source>
        <dbReference type="EMBL" id="PLX16259.1"/>
    </source>
</evidence>
<gene>
    <name evidence="2" type="ORF">C0601_10625</name>
</gene>
<dbReference type="EMBL" id="PKTG01000120">
    <property type="protein sequence ID" value="PLX16259.1"/>
    <property type="molecule type" value="Genomic_DNA"/>
</dbReference>
<name>A0A2N5ZC80_MUIH1</name>
<accession>A0A2N5ZC80</accession>
<dbReference type="AlphaFoldDB" id="A0A2N5ZC80"/>
<comment type="caution">
    <text evidence="2">The sequence shown here is derived from an EMBL/GenBank/DDBJ whole genome shotgun (WGS) entry which is preliminary data.</text>
</comment>
<organism evidence="2 3">
    <name type="scientific">Muiribacterium halophilum</name>
    <dbReference type="NCBI Taxonomy" id="2053465"/>
    <lineage>
        <taxon>Bacteria</taxon>
        <taxon>Candidatus Muiribacteriota</taxon>
        <taxon>Candidatus Muiribacteriia</taxon>
        <taxon>Candidatus Muiribacteriales</taxon>
        <taxon>Candidatus Muiribacteriaceae</taxon>
        <taxon>Candidatus Muiribacterium</taxon>
    </lineage>
</organism>
<evidence type="ECO:0000259" key="1">
    <source>
        <dbReference type="Pfam" id="PF07603"/>
    </source>
</evidence>
<protein>
    <recommendedName>
        <fullName evidence="1">Lcl C-terminal domain-containing protein</fullName>
    </recommendedName>
</protein>
<evidence type="ECO:0000313" key="3">
    <source>
        <dbReference type="Proteomes" id="UP000234857"/>
    </source>
</evidence>
<dbReference type="Proteomes" id="UP000234857">
    <property type="component" value="Unassembled WGS sequence"/>
</dbReference>
<reference evidence="2 3" key="1">
    <citation type="submission" date="2017-11" db="EMBL/GenBank/DDBJ databases">
        <title>Genome-resolved metagenomics identifies genetic mobility, metabolic interactions, and unexpected diversity in perchlorate-reducing communities.</title>
        <authorList>
            <person name="Barnum T.P."/>
            <person name="Figueroa I.A."/>
            <person name="Carlstrom C.I."/>
            <person name="Lucas L.N."/>
            <person name="Engelbrektson A.L."/>
            <person name="Coates J.D."/>
        </authorList>
    </citation>
    <scope>NUCLEOTIDE SEQUENCE [LARGE SCALE GENOMIC DNA]</scope>
    <source>
        <strain evidence="2">BM706</strain>
    </source>
</reference>
<sequence length="207" mass="24370">MIDISTSYKQISALKDYHKLIKFLYFQNTLSDVLFQISENDIELVRLIRSYGVISDFKEKFKLIISDYAKDDIFLELITEKRFKTTSEGTVIDLKTKLEWLEGPDEPTSWEMAEAWVDSLGGEWRLPTTDELCTLYLPHSKRKGVYGYPLCIDFSFKTESAYSRWSTRRNSNSAWIFDYERGYYHFLELWVKGSYDRAIAVRFSTSS</sequence>